<reference evidence="1" key="1">
    <citation type="journal article" date="2015" name="Nature">
        <title>Complex archaea that bridge the gap between prokaryotes and eukaryotes.</title>
        <authorList>
            <person name="Spang A."/>
            <person name="Saw J.H."/>
            <person name="Jorgensen S.L."/>
            <person name="Zaremba-Niedzwiedzka K."/>
            <person name="Martijn J."/>
            <person name="Lind A.E."/>
            <person name="van Eijk R."/>
            <person name="Schleper C."/>
            <person name="Guy L."/>
            <person name="Ettema T.J."/>
        </authorList>
    </citation>
    <scope>NUCLEOTIDE SEQUENCE</scope>
</reference>
<evidence type="ECO:0000313" key="1">
    <source>
        <dbReference type="EMBL" id="KKN77624.1"/>
    </source>
</evidence>
<organism evidence="1">
    <name type="scientific">marine sediment metagenome</name>
    <dbReference type="NCBI Taxonomy" id="412755"/>
    <lineage>
        <taxon>unclassified sequences</taxon>
        <taxon>metagenomes</taxon>
        <taxon>ecological metagenomes</taxon>
    </lineage>
</organism>
<comment type="caution">
    <text evidence="1">The sequence shown here is derived from an EMBL/GenBank/DDBJ whole genome shotgun (WGS) entry which is preliminary data.</text>
</comment>
<dbReference type="EMBL" id="LAZR01000276">
    <property type="protein sequence ID" value="KKN77624.1"/>
    <property type="molecule type" value="Genomic_DNA"/>
</dbReference>
<dbReference type="AlphaFoldDB" id="A0A0F9TEH1"/>
<protein>
    <submittedName>
        <fullName evidence="1">Uncharacterized protein</fullName>
    </submittedName>
</protein>
<name>A0A0F9TEH1_9ZZZZ</name>
<gene>
    <name evidence="1" type="ORF">LCGC14_0358990</name>
</gene>
<proteinExistence type="predicted"/>
<accession>A0A0F9TEH1</accession>
<sequence>MNLNDTWKNCLKMWKWIAEQSSTRGAIGLKHEWMKANNCDSLINDCHFCQYHNEQGGENSEQGFCLSCPGVLVDPTFDCMSGIYGYGTPIKFNEKIIALNKQRLEESDNG</sequence>